<protein>
    <submittedName>
        <fullName evidence="1">Uncharacterized protein</fullName>
    </submittedName>
</protein>
<proteinExistence type="predicted"/>
<dbReference type="AlphaFoldDB" id="A0A0L0GFA8"/>
<dbReference type="EMBL" id="KQ241601">
    <property type="protein sequence ID" value="KNC87692.1"/>
    <property type="molecule type" value="Genomic_DNA"/>
</dbReference>
<organism evidence="1 2">
    <name type="scientific">Sphaeroforma arctica JP610</name>
    <dbReference type="NCBI Taxonomy" id="667725"/>
    <lineage>
        <taxon>Eukaryota</taxon>
        <taxon>Ichthyosporea</taxon>
        <taxon>Ichthyophonida</taxon>
        <taxon>Sphaeroforma</taxon>
    </lineage>
</organism>
<sequence>MTMKDWLRREIEAADNSPHAWLHLVYEMECIYNATRNSVTGFSPYFYMIGRDFNGQKRLELQDRLLSLLESEKGTEAMVRDAVAAVHDRRAQLEQQSRANIRREDVPLLPVGSQQAIGYCLRRAKKARIWSTAMSSVWGRRQMWCDEADLECYVPLVPGSGTKYVLPTQYNGLLKRMFPDKDKQTHFKQQVEKCFAFVQSAKYRGGRIRVWGELQLSENGVELPARR</sequence>
<name>A0A0L0GFA8_9EUKA</name>
<keyword evidence="2" id="KW-1185">Reference proteome</keyword>
<dbReference type="RefSeq" id="XP_014161594.1">
    <property type="nucleotide sequence ID" value="XM_014306119.1"/>
</dbReference>
<evidence type="ECO:0000313" key="1">
    <source>
        <dbReference type="EMBL" id="KNC87692.1"/>
    </source>
</evidence>
<evidence type="ECO:0000313" key="2">
    <source>
        <dbReference type="Proteomes" id="UP000054560"/>
    </source>
</evidence>
<dbReference type="GeneID" id="25900703"/>
<accession>A0A0L0GFA8</accession>
<dbReference type="Proteomes" id="UP000054560">
    <property type="component" value="Unassembled WGS sequence"/>
</dbReference>
<reference evidence="1 2" key="1">
    <citation type="submission" date="2011-02" db="EMBL/GenBank/DDBJ databases">
        <title>The Genome Sequence of Sphaeroforma arctica JP610.</title>
        <authorList>
            <consortium name="The Broad Institute Genome Sequencing Platform"/>
            <person name="Russ C."/>
            <person name="Cuomo C."/>
            <person name="Young S.K."/>
            <person name="Zeng Q."/>
            <person name="Gargeya S."/>
            <person name="Alvarado L."/>
            <person name="Berlin A."/>
            <person name="Chapman S.B."/>
            <person name="Chen Z."/>
            <person name="Freedman E."/>
            <person name="Gellesch M."/>
            <person name="Goldberg J."/>
            <person name="Griggs A."/>
            <person name="Gujja S."/>
            <person name="Heilman E."/>
            <person name="Heiman D."/>
            <person name="Howarth C."/>
            <person name="Mehta T."/>
            <person name="Neiman D."/>
            <person name="Pearson M."/>
            <person name="Roberts A."/>
            <person name="Saif S."/>
            <person name="Shea T."/>
            <person name="Shenoy N."/>
            <person name="Sisk P."/>
            <person name="Stolte C."/>
            <person name="Sykes S."/>
            <person name="White J."/>
            <person name="Yandava C."/>
            <person name="Burger G."/>
            <person name="Gray M.W."/>
            <person name="Holland P.W.H."/>
            <person name="King N."/>
            <person name="Lang F.B.F."/>
            <person name="Roger A.J."/>
            <person name="Ruiz-Trillo I."/>
            <person name="Haas B."/>
            <person name="Nusbaum C."/>
            <person name="Birren B."/>
        </authorList>
    </citation>
    <scope>NUCLEOTIDE SEQUENCE [LARGE SCALE GENOMIC DNA]</scope>
    <source>
        <strain evidence="1 2">JP610</strain>
    </source>
</reference>
<gene>
    <name evidence="1" type="ORF">SARC_00199</name>
</gene>